<dbReference type="STRING" id="2010991.A0A3M2R5M2"/>
<dbReference type="EC" id="5.6.2.4" evidence="3"/>
<gene>
    <name evidence="6" type="ORF">CDV36_015890</name>
</gene>
<dbReference type="GO" id="GO:0000724">
    <property type="term" value="P:double-strand break repair via homologous recombination"/>
    <property type="evidence" value="ECO:0007669"/>
    <property type="project" value="TreeGrafter"/>
</dbReference>
<dbReference type="InterPro" id="IPR027417">
    <property type="entry name" value="P-loop_NTPase"/>
</dbReference>
<sequence length="210" mass="23039">MAEEIGCGFHHSGMDEKDRYEARTAWIEGRTSRWIVATTGLGTGIDIEGIIAVVHMEQPYGLVDFVQPTGRGGRRAGEVVKSIIVHDGRPQREDRHRSFVDDINHGQMEAFTSTPGCRRAVIAAFMDGVAGERCKDIVGAELCDQCEASRLTSDGEGESQSEGEAEEDAESSHKDDGGKGREVWKAFGTEEGMRIRTLLRWLDEVAGECP</sequence>
<dbReference type="GO" id="GO:0005694">
    <property type="term" value="C:chromosome"/>
    <property type="evidence" value="ECO:0007669"/>
    <property type="project" value="TreeGrafter"/>
</dbReference>
<accession>A0A3M2R5M2</accession>
<dbReference type="PANTHER" id="PTHR13710:SF154">
    <property type="entry name" value="RECQ HELICASE, PUTATIVE (AFU_ORTHOLOGUE AFUA_6G14720)-RELATED"/>
    <property type="match status" value="1"/>
</dbReference>
<dbReference type="EMBL" id="NKUJ01000690">
    <property type="protein sequence ID" value="RMJ00558.1"/>
    <property type="molecule type" value="Genomic_DNA"/>
</dbReference>
<dbReference type="GO" id="GO:0005737">
    <property type="term" value="C:cytoplasm"/>
    <property type="evidence" value="ECO:0007669"/>
    <property type="project" value="TreeGrafter"/>
</dbReference>
<evidence type="ECO:0000259" key="5">
    <source>
        <dbReference type="PROSITE" id="PS51194"/>
    </source>
</evidence>
<dbReference type="InterPro" id="IPR001650">
    <property type="entry name" value="Helicase_C-like"/>
</dbReference>
<evidence type="ECO:0000313" key="6">
    <source>
        <dbReference type="EMBL" id="RMJ00558.1"/>
    </source>
</evidence>
<dbReference type="AlphaFoldDB" id="A0A3M2R5M2"/>
<evidence type="ECO:0000256" key="3">
    <source>
        <dbReference type="ARBA" id="ARBA00034808"/>
    </source>
</evidence>
<name>A0A3M2R5M2_9HYPO</name>
<protein>
    <recommendedName>
        <fullName evidence="3">DNA 3'-5' helicase</fullName>
        <ecNumber evidence="3">5.6.2.4</ecNumber>
    </recommendedName>
</protein>
<comment type="similarity">
    <text evidence="1">Belongs to the helicase family. RecQ subfamily.</text>
</comment>
<dbReference type="SUPFAM" id="SSF52540">
    <property type="entry name" value="P-loop containing nucleoside triphosphate hydrolases"/>
    <property type="match status" value="1"/>
</dbReference>
<keyword evidence="7" id="KW-1185">Reference proteome</keyword>
<feature type="non-terminal residue" evidence="6">
    <location>
        <position position="210"/>
    </location>
</feature>
<proteinExistence type="inferred from homology"/>
<dbReference type="Pfam" id="PF00271">
    <property type="entry name" value="Helicase_C"/>
    <property type="match status" value="1"/>
</dbReference>
<dbReference type="OrthoDB" id="3522001at2759"/>
<evidence type="ECO:0000256" key="1">
    <source>
        <dbReference type="ARBA" id="ARBA00005446"/>
    </source>
</evidence>
<dbReference type="PROSITE" id="PS51194">
    <property type="entry name" value="HELICASE_CTER"/>
    <property type="match status" value="1"/>
</dbReference>
<comment type="caution">
    <text evidence="6">The sequence shown here is derived from an EMBL/GenBank/DDBJ whole genome shotgun (WGS) entry which is preliminary data.</text>
</comment>
<feature type="compositionally biased region" description="Basic and acidic residues" evidence="4">
    <location>
        <begin position="170"/>
        <end position="184"/>
    </location>
</feature>
<organism evidence="6 7">
    <name type="scientific">Fusarium kuroshium</name>
    <dbReference type="NCBI Taxonomy" id="2010991"/>
    <lineage>
        <taxon>Eukaryota</taxon>
        <taxon>Fungi</taxon>
        <taxon>Dikarya</taxon>
        <taxon>Ascomycota</taxon>
        <taxon>Pezizomycotina</taxon>
        <taxon>Sordariomycetes</taxon>
        <taxon>Hypocreomycetidae</taxon>
        <taxon>Hypocreales</taxon>
        <taxon>Nectriaceae</taxon>
        <taxon>Fusarium</taxon>
        <taxon>Fusarium solani species complex</taxon>
    </lineage>
</organism>
<comment type="catalytic activity">
    <reaction evidence="2">
        <text>Couples ATP hydrolysis with the unwinding of duplex DNA by translocating in the 3'-5' direction.</text>
        <dbReference type="EC" id="5.6.2.4"/>
    </reaction>
</comment>
<evidence type="ECO:0000256" key="2">
    <source>
        <dbReference type="ARBA" id="ARBA00034617"/>
    </source>
</evidence>
<dbReference type="PANTHER" id="PTHR13710">
    <property type="entry name" value="DNA HELICASE RECQ FAMILY MEMBER"/>
    <property type="match status" value="1"/>
</dbReference>
<feature type="compositionally biased region" description="Acidic residues" evidence="4">
    <location>
        <begin position="155"/>
        <end position="169"/>
    </location>
</feature>
<dbReference type="Proteomes" id="UP000277212">
    <property type="component" value="Unassembled WGS sequence"/>
</dbReference>
<dbReference type="GO" id="GO:0009378">
    <property type="term" value="F:four-way junction helicase activity"/>
    <property type="evidence" value="ECO:0007669"/>
    <property type="project" value="TreeGrafter"/>
</dbReference>
<evidence type="ECO:0000256" key="4">
    <source>
        <dbReference type="SAM" id="MobiDB-lite"/>
    </source>
</evidence>
<reference evidence="6 7" key="1">
    <citation type="submission" date="2017-06" db="EMBL/GenBank/DDBJ databases">
        <title>Comparative genomic analysis of Ambrosia Fusariam Clade fungi.</title>
        <authorList>
            <person name="Stajich J.E."/>
            <person name="Carrillo J."/>
            <person name="Kijimoto T."/>
            <person name="Eskalen A."/>
            <person name="O'Donnell K."/>
            <person name="Kasson M."/>
        </authorList>
    </citation>
    <scope>NUCLEOTIDE SEQUENCE [LARGE SCALE GENOMIC DNA]</scope>
    <source>
        <strain evidence="6">UCR3666</strain>
    </source>
</reference>
<evidence type="ECO:0000313" key="7">
    <source>
        <dbReference type="Proteomes" id="UP000277212"/>
    </source>
</evidence>
<dbReference type="GO" id="GO:0043138">
    <property type="term" value="F:3'-5' DNA helicase activity"/>
    <property type="evidence" value="ECO:0007669"/>
    <property type="project" value="UniProtKB-EC"/>
</dbReference>
<feature type="domain" description="Helicase C-terminal" evidence="5">
    <location>
        <begin position="1"/>
        <end position="122"/>
    </location>
</feature>
<dbReference type="Gene3D" id="3.40.50.300">
    <property type="entry name" value="P-loop containing nucleotide triphosphate hydrolases"/>
    <property type="match status" value="1"/>
</dbReference>
<feature type="region of interest" description="Disordered" evidence="4">
    <location>
        <begin position="151"/>
        <end position="186"/>
    </location>
</feature>